<dbReference type="AlphaFoldDB" id="A0A1S2NC38"/>
<organism evidence="1 2">
    <name type="scientific">Massilia timonae</name>
    <dbReference type="NCBI Taxonomy" id="47229"/>
    <lineage>
        <taxon>Bacteria</taxon>
        <taxon>Pseudomonadati</taxon>
        <taxon>Pseudomonadota</taxon>
        <taxon>Betaproteobacteria</taxon>
        <taxon>Burkholderiales</taxon>
        <taxon>Oxalobacteraceae</taxon>
        <taxon>Telluria group</taxon>
        <taxon>Massilia</taxon>
    </lineage>
</organism>
<evidence type="ECO:0000313" key="1">
    <source>
        <dbReference type="EMBL" id="OIJ42605.1"/>
    </source>
</evidence>
<dbReference type="Proteomes" id="UP000180246">
    <property type="component" value="Unassembled WGS sequence"/>
</dbReference>
<gene>
    <name evidence="1" type="ORF">LO55_3443</name>
</gene>
<proteinExistence type="predicted"/>
<evidence type="ECO:0008006" key="3">
    <source>
        <dbReference type="Google" id="ProtNLM"/>
    </source>
</evidence>
<dbReference type="EMBL" id="JRYB01000001">
    <property type="protein sequence ID" value="OIJ42605.1"/>
    <property type="molecule type" value="Genomic_DNA"/>
</dbReference>
<name>A0A1S2NC38_9BURK</name>
<evidence type="ECO:0000313" key="2">
    <source>
        <dbReference type="Proteomes" id="UP000180246"/>
    </source>
</evidence>
<protein>
    <recommendedName>
        <fullName evidence="3">ASCH domain protein</fullName>
    </recommendedName>
</protein>
<comment type="caution">
    <text evidence="1">The sequence shown here is derived from an EMBL/GenBank/DDBJ whole genome shotgun (WGS) entry which is preliminary data.</text>
</comment>
<reference evidence="1 2" key="1">
    <citation type="submission" date="2014-10" db="EMBL/GenBank/DDBJ databases">
        <authorList>
            <person name="Seo M.-J."/>
            <person name="Seok Y.J."/>
            <person name="Cha I.-T."/>
        </authorList>
    </citation>
    <scope>NUCLEOTIDE SEQUENCE [LARGE SCALE GENOMIC DNA]</scope>
    <source>
        <strain evidence="1 2">NEU</strain>
    </source>
</reference>
<accession>A0A1S2NC38</accession>
<sequence>MPEAVWRGERFASAREFQEIHVRCLPQYAVNDDFEFVTLHFELIEVIEP</sequence>